<dbReference type="AlphaFoldDB" id="A0A072TZI7"/>
<reference evidence="1 3" key="1">
    <citation type="journal article" date="2011" name="Nature">
        <title>The Medicago genome provides insight into the evolution of rhizobial symbioses.</title>
        <authorList>
            <person name="Young N.D."/>
            <person name="Debelle F."/>
            <person name="Oldroyd G.E."/>
            <person name="Geurts R."/>
            <person name="Cannon S.B."/>
            <person name="Udvardi M.K."/>
            <person name="Benedito V.A."/>
            <person name="Mayer K.F."/>
            <person name="Gouzy J."/>
            <person name="Schoof H."/>
            <person name="Van de Peer Y."/>
            <person name="Proost S."/>
            <person name="Cook D.R."/>
            <person name="Meyers B.C."/>
            <person name="Spannagl M."/>
            <person name="Cheung F."/>
            <person name="De Mita S."/>
            <person name="Krishnakumar V."/>
            <person name="Gundlach H."/>
            <person name="Zhou S."/>
            <person name="Mudge J."/>
            <person name="Bharti A.K."/>
            <person name="Murray J.D."/>
            <person name="Naoumkina M.A."/>
            <person name="Rosen B."/>
            <person name="Silverstein K.A."/>
            <person name="Tang H."/>
            <person name="Rombauts S."/>
            <person name="Zhao P.X."/>
            <person name="Zhou P."/>
            <person name="Barbe V."/>
            <person name="Bardou P."/>
            <person name="Bechner M."/>
            <person name="Bellec A."/>
            <person name="Berger A."/>
            <person name="Berges H."/>
            <person name="Bidwell S."/>
            <person name="Bisseling T."/>
            <person name="Choisne N."/>
            <person name="Couloux A."/>
            <person name="Denny R."/>
            <person name="Deshpande S."/>
            <person name="Dai X."/>
            <person name="Doyle J.J."/>
            <person name="Dudez A.M."/>
            <person name="Farmer A.D."/>
            <person name="Fouteau S."/>
            <person name="Franken C."/>
            <person name="Gibelin C."/>
            <person name="Gish J."/>
            <person name="Goldstein S."/>
            <person name="Gonzalez A.J."/>
            <person name="Green P.J."/>
            <person name="Hallab A."/>
            <person name="Hartog M."/>
            <person name="Hua A."/>
            <person name="Humphray S.J."/>
            <person name="Jeong D.H."/>
            <person name="Jing Y."/>
            <person name="Jocker A."/>
            <person name="Kenton S.M."/>
            <person name="Kim D.J."/>
            <person name="Klee K."/>
            <person name="Lai H."/>
            <person name="Lang C."/>
            <person name="Lin S."/>
            <person name="Macmil S.L."/>
            <person name="Magdelenat G."/>
            <person name="Matthews L."/>
            <person name="McCorrison J."/>
            <person name="Monaghan E.L."/>
            <person name="Mun J.H."/>
            <person name="Najar F.Z."/>
            <person name="Nicholson C."/>
            <person name="Noirot C."/>
            <person name="O'Bleness M."/>
            <person name="Paule C.R."/>
            <person name="Poulain J."/>
            <person name="Prion F."/>
            <person name="Qin B."/>
            <person name="Qu C."/>
            <person name="Retzel E.F."/>
            <person name="Riddle C."/>
            <person name="Sallet E."/>
            <person name="Samain S."/>
            <person name="Samson N."/>
            <person name="Sanders I."/>
            <person name="Saurat O."/>
            <person name="Scarpelli C."/>
            <person name="Schiex T."/>
            <person name="Segurens B."/>
            <person name="Severin A.J."/>
            <person name="Sherrier D.J."/>
            <person name="Shi R."/>
            <person name="Sims S."/>
            <person name="Singer S.R."/>
            <person name="Sinharoy S."/>
            <person name="Sterck L."/>
            <person name="Viollet A."/>
            <person name="Wang B.B."/>
            <person name="Wang K."/>
            <person name="Wang M."/>
            <person name="Wang X."/>
            <person name="Warfsmann J."/>
            <person name="Weissenbach J."/>
            <person name="White D.D."/>
            <person name="White J.D."/>
            <person name="Wiley G.B."/>
            <person name="Wincker P."/>
            <person name="Xing Y."/>
            <person name="Yang L."/>
            <person name="Yao Z."/>
            <person name="Ying F."/>
            <person name="Zhai J."/>
            <person name="Zhou L."/>
            <person name="Zuber A."/>
            <person name="Denarie J."/>
            <person name="Dixon R.A."/>
            <person name="May G.D."/>
            <person name="Schwartz D.C."/>
            <person name="Rogers J."/>
            <person name="Quetier F."/>
            <person name="Town C.D."/>
            <person name="Roe B.A."/>
        </authorList>
    </citation>
    <scope>NUCLEOTIDE SEQUENCE [LARGE SCALE GENOMIC DNA]</scope>
    <source>
        <strain evidence="1">A17</strain>
        <strain evidence="2 3">cv. Jemalong A17</strain>
    </source>
</reference>
<evidence type="ECO:0000313" key="3">
    <source>
        <dbReference type="Proteomes" id="UP000002051"/>
    </source>
</evidence>
<reference evidence="1 3" key="2">
    <citation type="journal article" date="2014" name="BMC Genomics">
        <title>An improved genome release (version Mt4.0) for the model legume Medicago truncatula.</title>
        <authorList>
            <person name="Tang H."/>
            <person name="Krishnakumar V."/>
            <person name="Bidwell S."/>
            <person name="Rosen B."/>
            <person name="Chan A."/>
            <person name="Zhou S."/>
            <person name="Gentzbittel L."/>
            <person name="Childs K.L."/>
            <person name="Yandell M."/>
            <person name="Gundlach H."/>
            <person name="Mayer K.F."/>
            <person name="Schwartz D.C."/>
            <person name="Town C.D."/>
        </authorList>
    </citation>
    <scope>GENOME REANNOTATION</scope>
    <source>
        <strain evidence="1">A17</strain>
        <strain evidence="2 3">cv. Jemalong A17</strain>
    </source>
</reference>
<dbReference type="Proteomes" id="UP000002051">
    <property type="component" value="Unassembled WGS sequence"/>
</dbReference>
<name>A0A072TZI7_MEDTR</name>
<gene>
    <name evidence="1" type="ordered locus">MTR_7g059380</name>
</gene>
<reference evidence="2" key="3">
    <citation type="submission" date="2015-04" db="UniProtKB">
        <authorList>
            <consortium name="EnsemblPlants"/>
        </authorList>
    </citation>
    <scope>IDENTIFICATION</scope>
    <source>
        <strain evidence="2">cv. Jemalong A17</strain>
    </source>
</reference>
<sequence length="83" mass="9656">MILTFKINMDILELRWANCLELTKNMNFLVSHIFKEGNSCADGLASLGLDCNEFVWWNYPPTVIRSEVVRNMLRMPNFRVTSS</sequence>
<evidence type="ECO:0000313" key="1">
    <source>
        <dbReference type="EMBL" id="KEH22837.1"/>
    </source>
</evidence>
<dbReference type="HOGENOM" id="CLU_2779768_0_0_1"/>
<dbReference type="EMBL" id="CM001223">
    <property type="protein sequence ID" value="KEH22837.1"/>
    <property type="molecule type" value="Genomic_DNA"/>
</dbReference>
<keyword evidence="3" id="KW-1185">Reference proteome</keyword>
<organism evidence="1 3">
    <name type="scientific">Medicago truncatula</name>
    <name type="common">Barrel medic</name>
    <name type="synonym">Medicago tribuloides</name>
    <dbReference type="NCBI Taxonomy" id="3880"/>
    <lineage>
        <taxon>Eukaryota</taxon>
        <taxon>Viridiplantae</taxon>
        <taxon>Streptophyta</taxon>
        <taxon>Embryophyta</taxon>
        <taxon>Tracheophyta</taxon>
        <taxon>Spermatophyta</taxon>
        <taxon>Magnoliopsida</taxon>
        <taxon>eudicotyledons</taxon>
        <taxon>Gunneridae</taxon>
        <taxon>Pentapetalae</taxon>
        <taxon>rosids</taxon>
        <taxon>fabids</taxon>
        <taxon>Fabales</taxon>
        <taxon>Fabaceae</taxon>
        <taxon>Papilionoideae</taxon>
        <taxon>50 kb inversion clade</taxon>
        <taxon>NPAAA clade</taxon>
        <taxon>Hologalegina</taxon>
        <taxon>IRL clade</taxon>
        <taxon>Trifolieae</taxon>
        <taxon>Medicago</taxon>
    </lineage>
</organism>
<evidence type="ECO:0000313" key="2">
    <source>
        <dbReference type="EnsemblPlants" id="KEH22837"/>
    </source>
</evidence>
<dbReference type="EnsemblPlants" id="KEH22837">
    <property type="protein sequence ID" value="KEH22837"/>
    <property type="gene ID" value="MTR_7g059380"/>
</dbReference>
<accession>A0A072TZI7</accession>
<evidence type="ECO:0008006" key="4">
    <source>
        <dbReference type="Google" id="ProtNLM"/>
    </source>
</evidence>
<protein>
    <recommendedName>
        <fullName evidence="4">RNase H type-1 domain-containing protein</fullName>
    </recommendedName>
</protein>
<proteinExistence type="predicted"/>